<organism evidence="1 2">
    <name type="scientific">Desulfoluna limicola</name>
    <dbReference type="NCBI Taxonomy" id="2810562"/>
    <lineage>
        <taxon>Bacteria</taxon>
        <taxon>Pseudomonadati</taxon>
        <taxon>Thermodesulfobacteriota</taxon>
        <taxon>Desulfobacteria</taxon>
        <taxon>Desulfobacterales</taxon>
        <taxon>Desulfolunaceae</taxon>
        <taxon>Desulfoluna</taxon>
    </lineage>
</organism>
<reference evidence="1 2" key="1">
    <citation type="submission" date="2021-02" db="EMBL/GenBank/DDBJ databases">
        <title>Complete genome of Desulfoluna sp. strain ASN36.</title>
        <authorList>
            <person name="Takahashi A."/>
            <person name="Kojima H."/>
            <person name="Fukui M."/>
        </authorList>
    </citation>
    <scope>NUCLEOTIDE SEQUENCE [LARGE SCALE GENOMIC DNA]</scope>
    <source>
        <strain evidence="1 2">ASN36</strain>
    </source>
</reference>
<accession>A0ABM7PHD7</accession>
<keyword evidence="2" id="KW-1185">Reference proteome</keyword>
<dbReference type="EMBL" id="AP024488">
    <property type="protein sequence ID" value="BCS96700.1"/>
    <property type="molecule type" value="Genomic_DNA"/>
</dbReference>
<proteinExistence type="predicted"/>
<evidence type="ECO:0000313" key="1">
    <source>
        <dbReference type="EMBL" id="BCS96700.1"/>
    </source>
</evidence>
<protein>
    <submittedName>
        <fullName evidence="1">Uncharacterized protein</fullName>
    </submittedName>
</protein>
<name>A0ABM7PHD7_9BACT</name>
<sequence>MVLRAAARFHAVGCRIAVARAVRQVAWCAAALKLGVARGIACVYGMGGETCK</sequence>
<evidence type="ECO:0000313" key="2">
    <source>
        <dbReference type="Proteomes" id="UP001320148"/>
    </source>
</evidence>
<dbReference type="Proteomes" id="UP001320148">
    <property type="component" value="Chromosome"/>
</dbReference>
<gene>
    <name evidence="1" type="ORF">DSLASN_23320</name>
</gene>